<accession>A0A0E9SLJ4</accession>
<protein>
    <submittedName>
        <fullName evidence="1">Uncharacterized protein</fullName>
    </submittedName>
</protein>
<sequence>MEPKSFSITCGHIIC</sequence>
<reference evidence="1" key="1">
    <citation type="submission" date="2014-11" db="EMBL/GenBank/DDBJ databases">
        <authorList>
            <person name="Amaro Gonzalez C."/>
        </authorList>
    </citation>
    <scope>NUCLEOTIDE SEQUENCE</scope>
</reference>
<evidence type="ECO:0000313" key="1">
    <source>
        <dbReference type="EMBL" id="JAH42206.1"/>
    </source>
</evidence>
<proteinExistence type="predicted"/>
<organism evidence="1">
    <name type="scientific">Anguilla anguilla</name>
    <name type="common">European freshwater eel</name>
    <name type="synonym">Muraena anguilla</name>
    <dbReference type="NCBI Taxonomy" id="7936"/>
    <lineage>
        <taxon>Eukaryota</taxon>
        <taxon>Metazoa</taxon>
        <taxon>Chordata</taxon>
        <taxon>Craniata</taxon>
        <taxon>Vertebrata</taxon>
        <taxon>Euteleostomi</taxon>
        <taxon>Actinopterygii</taxon>
        <taxon>Neopterygii</taxon>
        <taxon>Teleostei</taxon>
        <taxon>Anguilliformes</taxon>
        <taxon>Anguillidae</taxon>
        <taxon>Anguilla</taxon>
    </lineage>
</organism>
<name>A0A0E9SLJ4_ANGAN</name>
<dbReference type="EMBL" id="GBXM01066371">
    <property type="protein sequence ID" value="JAH42206.1"/>
    <property type="molecule type" value="Transcribed_RNA"/>
</dbReference>
<reference evidence="1" key="2">
    <citation type="journal article" date="2015" name="Fish Shellfish Immunol.">
        <title>Early steps in the European eel (Anguilla anguilla)-Vibrio vulnificus interaction in the gills: Role of the RtxA13 toxin.</title>
        <authorList>
            <person name="Callol A."/>
            <person name="Pajuelo D."/>
            <person name="Ebbesson L."/>
            <person name="Teles M."/>
            <person name="MacKenzie S."/>
            <person name="Amaro C."/>
        </authorList>
    </citation>
    <scope>NUCLEOTIDE SEQUENCE</scope>
</reference>